<dbReference type="GO" id="GO:0005576">
    <property type="term" value="C:extracellular region"/>
    <property type="evidence" value="ECO:0007669"/>
    <property type="project" value="UniProtKB-SubCell"/>
</dbReference>
<evidence type="ECO:0000313" key="6">
    <source>
        <dbReference type="Proteomes" id="UP000237347"/>
    </source>
</evidence>
<keyword evidence="3" id="KW-0732">Signal</keyword>
<dbReference type="InterPro" id="IPR037045">
    <property type="entry name" value="S8pro/Inhibitor_I9_sf"/>
</dbReference>
<reference evidence="5 6" key="1">
    <citation type="journal article" date="2018" name="Sci. Data">
        <title>The draft genome sequence of cork oak.</title>
        <authorList>
            <person name="Ramos A.M."/>
            <person name="Usie A."/>
            <person name="Barbosa P."/>
            <person name="Barros P.M."/>
            <person name="Capote T."/>
            <person name="Chaves I."/>
            <person name="Simoes F."/>
            <person name="Abreu I."/>
            <person name="Carrasquinho I."/>
            <person name="Faro C."/>
            <person name="Guimaraes J.B."/>
            <person name="Mendonca D."/>
            <person name="Nobrega F."/>
            <person name="Rodrigues L."/>
            <person name="Saibo N.J.M."/>
            <person name="Varela M.C."/>
            <person name="Egas C."/>
            <person name="Matos J."/>
            <person name="Miguel C.M."/>
            <person name="Oliveira M.M."/>
            <person name="Ricardo C.P."/>
            <person name="Goncalves S."/>
        </authorList>
    </citation>
    <scope>NUCLEOTIDE SEQUENCE [LARGE SCALE GENOMIC DNA]</scope>
    <source>
        <strain evidence="6">cv. HL8</strain>
    </source>
</reference>
<dbReference type="InterPro" id="IPR045051">
    <property type="entry name" value="SBT"/>
</dbReference>
<comment type="subcellular location">
    <subcellularLocation>
        <location evidence="1">Secreted</location>
    </subcellularLocation>
</comment>
<feature type="domain" description="Inhibitor I9" evidence="4">
    <location>
        <begin position="19"/>
        <end position="106"/>
    </location>
</feature>
<evidence type="ECO:0000313" key="5">
    <source>
        <dbReference type="EMBL" id="KAK7822126.1"/>
    </source>
</evidence>
<dbReference type="Gene3D" id="3.30.70.80">
    <property type="entry name" value="Peptidase S8 propeptide/proteinase inhibitor I9"/>
    <property type="match status" value="1"/>
</dbReference>
<dbReference type="GO" id="GO:0006508">
    <property type="term" value="P:proteolysis"/>
    <property type="evidence" value="ECO:0007669"/>
    <property type="project" value="UniProtKB-KW"/>
</dbReference>
<keyword evidence="6" id="KW-1185">Reference proteome</keyword>
<organism evidence="5 6">
    <name type="scientific">Quercus suber</name>
    <name type="common">Cork oak</name>
    <dbReference type="NCBI Taxonomy" id="58331"/>
    <lineage>
        <taxon>Eukaryota</taxon>
        <taxon>Viridiplantae</taxon>
        <taxon>Streptophyta</taxon>
        <taxon>Embryophyta</taxon>
        <taxon>Tracheophyta</taxon>
        <taxon>Spermatophyta</taxon>
        <taxon>Magnoliopsida</taxon>
        <taxon>eudicotyledons</taxon>
        <taxon>Gunneridae</taxon>
        <taxon>Pentapetalae</taxon>
        <taxon>rosids</taxon>
        <taxon>fabids</taxon>
        <taxon>Fagales</taxon>
        <taxon>Fagaceae</taxon>
        <taxon>Quercus</taxon>
    </lineage>
</organism>
<dbReference type="EMBL" id="PKMF04000676">
    <property type="protein sequence ID" value="KAK7822126.1"/>
    <property type="molecule type" value="Genomic_DNA"/>
</dbReference>
<sequence>MKYIITVSHLVSTLAESDNYIIHMDVSEKPKDFGSHQEWYLSTLTSALETSKLRTTNTFSTSTSKLIYSYTHVIDGFAASLSLSELEALKSSPGFVSSIKDLPVKADTTHSPDFLGLSGNSGLWPVTDYGQDVIIGVEFGQKVKVTMTRACPKFLQGGRVNVNLTPNSTHLFATRS</sequence>
<name>A0AAW0J7A4_QUESU</name>
<dbReference type="PANTHER" id="PTHR10795">
    <property type="entry name" value="PROPROTEIN CONVERTASE SUBTILISIN/KEXIN"/>
    <property type="match status" value="1"/>
</dbReference>
<proteinExistence type="inferred from homology"/>
<comment type="similarity">
    <text evidence="2">Belongs to the peptidase S8 family.</text>
</comment>
<gene>
    <name evidence="5" type="primary">SBT1.9_9</name>
    <name evidence="5" type="ORF">CFP56_036986</name>
</gene>
<dbReference type="GO" id="GO:0008233">
    <property type="term" value="F:peptidase activity"/>
    <property type="evidence" value="ECO:0007669"/>
    <property type="project" value="UniProtKB-KW"/>
</dbReference>
<evidence type="ECO:0000256" key="2">
    <source>
        <dbReference type="ARBA" id="ARBA00011073"/>
    </source>
</evidence>
<dbReference type="Proteomes" id="UP000237347">
    <property type="component" value="Unassembled WGS sequence"/>
</dbReference>
<protein>
    <submittedName>
        <fullName evidence="5">Subtilisin-like protease sbt1.9</fullName>
    </submittedName>
</protein>
<evidence type="ECO:0000256" key="1">
    <source>
        <dbReference type="ARBA" id="ARBA00004613"/>
    </source>
</evidence>
<comment type="caution">
    <text evidence="5">The sequence shown here is derived from an EMBL/GenBank/DDBJ whole genome shotgun (WGS) entry which is preliminary data.</text>
</comment>
<evidence type="ECO:0000259" key="4">
    <source>
        <dbReference type="Pfam" id="PF05922"/>
    </source>
</evidence>
<evidence type="ECO:0000256" key="3">
    <source>
        <dbReference type="ARBA" id="ARBA00022729"/>
    </source>
</evidence>
<dbReference type="Pfam" id="PF05922">
    <property type="entry name" value="Inhibitor_I9"/>
    <property type="match status" value="1"/>
</dbReference>
<dbReference type="InterPro" id="IPR010259">
    <property type="entry name" value="S8pro/Inhibitor_I9"/>
</dbReference>
<dbReference type="AlphaFoldDB" id="A0AAW0J7A4"/>
<accession>A0AAW0J7A4</accession>
<dbReference type="FunFam" id="3.30.70.80:FF:000003">
    <property type="entry name" value="Subtilisin-like protease SBT1.9"/>
    <property type="match status" value="1"/>
</dbReference>